<reference evidence="1" key="1">
    <citation type="submission" date="2022-03" db="EMBL/GenBank/DDBJ databases">
        <authorList>
            <person name="Sayadi A."/>
        </authorList>
    </citation>
    <scope>NUCLEOTIDE SEQUENCE</scope>
</reference>
<keyword evidence="2" id="KW-1185">Reference proteome</keyword>
<protein>
    <submittedName>
        <fullName evidence="1">Uncharacterized protein</fullName>
    </submittedName>
</protein>
<dbReference type="InterPro" id="IPR013783">
    <property type="entry name" value="Ig-like_fold"/>
</dbReference>
<dbReference type="OrthoDB" id="428111at2759"/>
<dbReference type="SUPFAM" id="SSF48726">
    <property type="entry name" value="Immunoglobulin"/>
    <property type="match status" value="1"/>
</dbReference>
<dbReference type="Proteomes" id="UP001152888">
    <property type="component" value="Unassembled WGS sequence"/>
</dbReference>
<dbReference type="InterPro" id="IPR036179">
    <property type="entry name" value="Ig-like_dom_sf"/>
</dbReference>
<proteinExistence type="predicted"/>
<dbReference type="AlphaFoldDB" id="A0A9P0QI35"/>
<dbReference type="EMBL" id="CAKOFQ010011378">
    <property type="protein sequence ID" value="CAH2020712.1"/>
    <property type="molecule type" value="Genomic_DNA"/>
</dbReference>
<name>A0A9P0QI35_ACAOB</name>
<evidence type="ECO:0000313" key="2">
    <source>
        <dbReference type="Proteomes" id="UP001152888"/>
    </source>
</evidence>
<evidence type="ECO:0000313" key="1">
    <source>
        <dbReference type="EMBL" id="CAH2020712.1"/>
    </source>
</evidence>
<accession>A0A9P0QI35</accession>
<dbReference type="Gene3D" id="2.60.40.10">
    <property type="entry name" value="Immunoglobulins"/>
    <property type="match status" value="1"/>
</dbReference>
<comment type="caution">
    <text evidence="1">The sequence shown here is derived from an EMBL/GenBank/DDBJ whole genome shotgun (WGS) entry which is preliminary data.</text>
</comment>
<sequence length="101" mass="10875">MSSSRLNMSVPNKIIITDLQEDDSGPYTCVASSRFGKAVWTGYLLVANPKNPNINFFKAPEAAMLPGAPGRPHALNQSEGSVTITWGLITKLGLLVSWGTR</sequence>
<organism evidence="1 2">
    <name type="scientific">Acanthoscelides obtectus</name>
    <name type="common">Bean weevil</name>
    <name type="synonym">Bruchus obtectus</name>
    <dbReference type="NCBI Taxonomy" id="200917"/>
    <lineage>
        <taxon>Eukaryota</taxon>
        <taxon>Metazoa</taxon>
        <taxon>Ecdysozoa</taxon>
        <taxon>Arthropoda</taxon>
        <taxon>Hexapoda</taxon>
        <taxon>Insecta</taxon>
        <taxon>Pterygota</taxon>
        <taxon>Neoptera</taxon>
        <taxon>Endopterygota</taxon>
        <taxon>Coleoptera</taxon>
        <taxon>Polyphaga</taxon>
        <taxon>Cucujiformia</taxon>
        <taxon>Chrysomeloidea</taxon>
        <taxon>Chrysomelidae</taxon>
        <taxon>Bruchinae</taxon>
        <taxon>Bruchini</taxon>
        <taxon>Acanthoscelides</taxon>
    </lineage>
</organism>
<gene>
    <name evidence="1" type="ORF">ACAOBT_LOCUS38049</name>
</gene>